<name>A0ACD3AHA4_9AGAR</name>
<evidence type="ECO:0000313" key="1">
    <source>
        <dbReference type="EMBL" id="TFK65061.1"/>
    </source>
</evidence>
<evidence type="ECO:0000313" key="2">
    <source>
        <dbReference type="Proteomes" id="UP000308600"/>
    </source>
</evidence>
<dbReference type="Proteomes" id="UP000308600">
    <property type="component" value="Unassembled WGS sequence"/>
</dbReference>
<sequence length="963" mass="109729">MAVYRLMQWDFNGKVVKSDKEIDTLVRDVLCKPDFSQPDLIGFSMRREKRRFCEAVHSHMAYREFKQHDISFDLPSGISGTEPSVFTVHGLLSRDLTDLIKSAFHSSDPLSPSLHLSPYKSYLQRATSNVKESVQGEVYTSDAFIQEYKDVRLRSLPPPTEPWCQREKIVAALMFSSDSTQLTDFGKAKAWPVYAMLGNHSKYLRSQPGSGAIYHLAYIPEKWKTQRKNIRTHCRGEIVQAVWNVLMDKKFMRAYRFGFVAQCSDGIERRVYPRIFTYSGDYPEKVKLVSIKDKGYHLCPRCPIPFPLLDRVGQIGDNYIRATWRKYAWDEVVKARQLIYSEGNSITGTKVENAFKLTSGSGVPILNAFFVKLNPISGFNPSKMVVVDFLHEVELGVWKTLFTHLLRLLHAAKHGGELADDLNLRYRTILPFGRGTIRKFPYNVSEMKRRAARDYEDLLQCSIPAFEGLLPEPHNTRLMKLLYQLCEWHALAKARMHTDTSISLLRQATIRLGQLMRDFSRTTCQAYVTKELPNEQKKRTGKKVPEAKEGDPPPKAPKPSSKIKKLNLTTYKFHSLGDYADQIQSYGTTDSYSTQLGEQAHRMLKQGYKRTNKKDGIEQISQQNITMAVLGEPKIKTSCLDTETDDIAPDAHHRIAQQHKEPVNIYKLTSEGSQDAAFKKFIPKLQIHILGRLLKLEFDGDQHASFSGEDLRSVVILKNTIYQQNSLVVNYTSYDVRRLYDVIHPDGLSDVMVLSAEADHPYWYAKVIGIYTVDVLHIGEKSKDDSQVHTLSFLWVRWFGVDPDHQYGQRHASLPRIGFVPEADDFAFGFLDPAKVIRSVHLIPDFVHTKTPDLPQGKTAAKPKGEVTDWSYYYVGIFVDRDMYFRYLGGGVGHLPTFLPKLQKRLAQDLNSPIQAGGVEEADIQIADAKGIEGDESSSDDKESSTEDEPDTDDSEDQEYDDM</sequence>
<accession>A0ACD3AHA4</accession>
<reference evidence="1 2" key="1">
    <citation type="journal article" date="2019" name="Nat. Ecol. Evol.">
        <title>Megaphylogeny resolves global patterns of mushroom evolution.</title>
        <authorList>
            <person name="Varga T."/>
            <person name="Krizsan K."/>
            <person name="Foldi C."/>
            <person name="Dima B."/>
            <person name="Sanchez-Garcia M."/>
            <person name="Sanchez-Ramirez S."/>
            <person name="Szollosi G.J."/>
            <person name="Szarkandi J.G."/>
            <person name="Papp V."/>
            <person name="Albert L."/>
            <person name="Andreopoulos W."/>
            <person name="Angelini C."/>
            <person name="Antonin V."/>
            <person name="Barry K.W."/>
            <person name="Bougher N.L."/>
            <person name="Buchanan P."/>
            <person name="Buyck B."/>
            <person name="Bense V."/>
            <person name="Catcheside P."/>
            <person name="Chovatia M."/>
            <person name="Cooper J."/>
            <person name="Damon W."/>
            <person name="Desjardin D."/>
            <person name="Finy P."/>
            <person name="Geml J."/>
            <person name="Haridas S."/>
            <person name="Hughes K."/>
            <person name="Justo A."/>
            <person name="Karasinski D."/>
            <person name="Kautmanova I."/>
            <person name="Kiss B."/>
            <person name="Kocsube S."/>
            <person name="Kotiranta H."/>
            <person name="LaButti K.M."/>
            <person name="Lechner B.E."/>
            <person name="Liimatainen K."/>
            <person name="Lipzen A."/>
            <person name="Lukacs Z."/>
            <person name="Mihaltcheva S."/>
            <person name="Morgado L.N."/>
            <person name="Niskanen T."/>
            <person name="Noordeloos M.E."/>
            <person name="Ohm R.A."/>
            <person name="Ortiz-Santana B."/>
            <person name="Ovrebo C."/>
            <person name="Racz N."/>
            <person name="Riley R."/>
            <person name="Savchenko A."/>
            <person name="Shiryaev A."/>
            <person name="Soop K."/>
            <person name="Spirin V."/>
            <person name="Szebenyi C."/>
            <person name="Tomsovsky M."/>
            <person name="Tulloss R.E."/>
            <person name="Uehling J."/>
            <person name="Grigoriev I.V."/>
            <person name="Vagvolgyi C."/>
            <person name="Papp T."/>
            <person name="Martin F.M."/>
            <person name="Miettinen O."/>
            <person name="Hibbett D.S."/>
            <person name="Nagy L.G."/>
        </authorList>
    </citation>
    <scope>NUCLEOTIDE SEQUENCE [LARGE SCALE GENOMIC DNA]</scope>
    <source>
        <strain evidence="1 2">NL-1719</strain>
    </source>
</reference>
<proteinExistence type="predicted"/>
<dbReference type="EMBL" id="ML208450">
    <property type="protein sequence ID" value="TFK65061.1"/>
    <property type="molecule type" value="Genomic_DNA"/>
</dbReference>
<organism evidence="1 2">
    <name type="scientific">Pluteus cervinus</name>
    <dbReference type="NCBI Taxonomy" id="181527"/>
    <lineage>
        <taxon>Eukaryota</taxon>
        <taxon>Fungi</taxon>
        <taxon>Dikarya</taxon>
        <taxon>Basidiomycota</taxon>
        <taxon>Agaricomycotina</taxon>
        <taxon>Agaricomycetes</taxon>
        <taxon>Agaricomycetidae</taxon>
        <taxon>Agaricales</taxon>
        <taxon>Pluteineae</taxon>
        <taxon>Pluteaceae</taxon>
        <taxon>Pluteus</taxon>
    </lineage>
</organism>
<gene>
    <name evidence="1" type="ORF">BDN72DRAFT_871914</name>
</gene>
<protein>
    <submittedName>
        <fullName evidence="1">Uncharacterized protein</fullName>
    </submittedName>
</protein>
<keyword evidence="2" id="KW-1185">Reference proteome</keyword>